<keyword evidence="3" id="KW-0614">Plasmid</keyword>
<organism evidence="3 4">
    <name type="scientific">Azospirillum baldaniorum</name>
    <dbReference type="NCBI Taxonomy" id="1064539"/>
    <lineage>
        <taxon>Bacteria</taxon>
        <taxon>Pseudomonadati</taxon>
        <taxon>Pseudomonadota</taxon>
        <taxon>Alphaproteobacteria</taxon>
        <taxon>Rhodospirillales</taxon>
        <taxon>Azospirillaceae</taxon>
        <taxon>Azospirillum</taxon>
    </lineage>
</organism>
<dbReference type="KEGG" id="abs:AZOBR_p340140"/>
<dbReference type="SMART" id="SM00857">
    <property type="entry name" value="Resolvase"/>
    <property type="match status" value="1"/>
</dbReference>
<dbReference type="SUPFAM" id="SSF53041">
    <property type="entry name" value="Resolvase-like"/>
    <property type="match status" value="1"/>
</dbReference>
<keyword evidence="4" id="KW-1185">Reference proteome</keyword>
<evidence type="ECO:0000259" key="2">
    <source>
        <dbReference type="SMART" id="SM00857"/>
    </source>
</evidence>
<gene>
    <name evidence="3" type="ORF">AZOBR_p340140</name>
</gene>
<dbReference type="Proteomes" id="UP000007319">
    <property type="component" value="Plasmid AZOBR_p3"/>
</dbReference>
<dbReference type="InterPro" id="IPR036162">
    <property type="entry name" value="Resolvase-like_N_sf"/>
</dbReference>
<accession>A0A9P1JZU4</accession>
<protein>
    <recommendedName>
        <fullName evidence="2">Resolvase/invertase-type recombinase catalytic domain-containing protein</fullName>
    </recommendedName>
</protein>
<dbReference type="EMBL" id="HE577330">
    <property type="protein sequence ID" value="CCD02902.1"/>
    <property type="molecule type" value="Genomic_DNA"/>
</dbReference>
<feature type="domain" description="Resolvase/invertase-type recombinase catalytic" evidence="2">
    <location>
        <begin position="34"/>
        <end position="165"/>
    </location>
</feature>
<feature type="compositionally biased region" description="Basic residues" evidence="1">
    <location>
        <begin position="12"/>
        <end position="23"/>
    </location>
</feature>
<dbReference type="AlphaFoldDB" id="A0A9P1JZU4"/>
<dbReference type="Gene3D" id="3.40.50.1390">
    <property type="entry name" value="Resolvase, N-terminal catalytic domain"/>
    <property type="match status" value="1"/>
</dbReference>
<dbReference type="GO" id="GO:0003677">
    <property type="term" value="F:DNA binding"/>
    <property type="evidence" value="ECO:0007669"/>
    <property type="project" value="InterPro"/>
</dbReference>
<geneLocation type="plasmid" evidence="3 4">
    <name>AZOBR_p3</name>
</geneLocation>
<reference evidence="3 4" key="1">
    <citation type="journal article" date="2011" name="PLoS Genet.">
        <title>Azospirillum genomes reveal transition of bacteria from aquatic to terrestrial environments.</title>
        <authorList>
            <person name="Wisniewski-Dye F."/>
            <person name="Borziak K."/>
            <person name="Khalsa-Moyers G."/>
            <person name="Alexandre G."/>
            <person name="Sukharnikov L.O."/>
            <person name="Wuichet K."/>
            <person name="Hurst G.B."/>
            <person name="McDonald W.H."/>
            <person name="Robertson J.S."/>
            <person name="Barbe V."/>
            <person name="Calteau A."/>
            <person name="Rouy Z."/>
            <person name="Mangenot S."/>
            <person name="Prigent-Combaret C."/>
            <person name="Normand P."/>
            <person name="Boyer M."/>
            <person name="Siguier P."/>
            <person name="Dessaux Y."/>
            <person name="Elmerich C."/>
            <person name="Condemine G."/>
            <person name="Krishnen G."/>
            <person name="Kennedy I."/>
            <person name="Paterson A.H."/>
            <person name="Gonzalez V."/>
            <person name="Mavingui P."/>
            <person name="Zhulin I.B."/>
        </authorList>
    </citation>
    <scope>NUCLEOTIDE SEQUENCE [LARGE SCALE GENOMIC DNA]</scope>
    <source>
        <strain evidence="3 4">Sp245</strain>
    </source>
</reference>
<evidence type="ECO:0000256" key="1">
    <source>
        <dbReference type="SAM" id="MobiDB-lite"/>
    </source>
</evidence>
<feature type="region of interest" description="Disordered" evidence="1">
    <location>
        <begin position="1"/>
        <end position="23"/>
    </location>
</feature>
<evidence type="ECO:0000313" key="3">
    <source>
        <dbReference type="EMBL" id="CCD02902.1"/>
    </source>
</evidence>
<dbReference type="InterPro" id="IPR006119">
    <property type="entry name" value="Resolv_N"/>
</dbReference>
<sequence>MDDPTPHQISKYQKRKLKKLAKKKKDADAAAKLAVGYIRTESESSPPNYAEQEAGIRKFCADNDVSLVKIFSDVCDGRGNPSQRPGYSRMREALVSNAAGNVVVLRADRISERMPWAMASAAMLRDEGGAFVRSIEHGIVTKSIETDMEFGFAASASTWAPKGEIENVE</sequence>
<dbReference type="Pfam" id="PF00239">
    <property type="entry name" value="Resolvase"/>
    <property type="match status" value="1"/>
</dbReference>
<dbReference type="GO" id="GO:0000150">
    <property type="term" value="F:DNA strand exchange activity"/>
    <property type="evidence" value="ECO:0007669"/>
    <property type="project" value="InterPro"/>
</dbReference>
<proteinExistence type="predicted"/>
<name>A0A9P1JZU4_9PROT</name>
<evidence type="ECO:0000313" key="4">
    <source>
        <dbReference type="Proteomes" id="UP000007319"/>
    </source>
</evidence>
<dbReference type="RefSeq" id="WP_014199414.1">
    <property type="nucleotide sequence ID" value="NC_016595.1"/>
</dbReference>